<dbReference type="Proteomes" id="UP000596063">
    <property type="component" value="Chromosome"/>
</dbReference>
<feature type="transmembrane region" description="Helical" evidence="6">
    <location>
        <begin position="147"/>
        <end position="167"/>
    </location>
</feature>
<feature type="transmembrane region" description="Helical" evidence="6">
    <location>
        <begin position="12"/>
        <end position="33"/>
    </location>
</feature>
<evidence type="ECO:0000256" key="6">
    <source>
        <dbReference type="SAM" id="Phobius"/>
    </source>
</evidence>
<feature type="transmembrane region" description="Helical" evidence="6">
    <location>
        <begin position="428"/>
        <end position="452"/>
    </location>
</feature>
<dbReference type="InterPro" id="IPR000175">
    <property type="entry name" value="Na/ntran_symport"/>
</dbReference>
<dbReference type="EMBL" id="CP066167">
    <property type="protein sequence ID" value="QQD17727.1"/>
    <property type="molecule type" value="Genomic_DNA"/>
</dbReference>
<sequence length="456" mass="49181">MKYRKKVVQGIWASRWTFLAAATGLSISLGNFWHTPLDVAARGGANYLLAYLFWLLAVVLPVAGAEVRLGLRARSNPIHTMHQVADFSSASPHWGLVGQMFSVTALLLAVNFAVVLGWLLVYVVKMASPELDAASLESVAAQYREVLALPAVTQGGILLGIGGAVALSSLSVARGYAMLLRVLIPLLLVLLVAVVFYARSLGSFGTAQEALFQWQPQNLDLRSLFSAFQQAFYSLSIGAGVWMAYGAYFPTGRSVARQVGAVALLDVAAMLLAGLAIIALVSDQHIVPGRGAALLFVSLPYTFGNLVLGDVVGVAFFVMLSLLMMISLVAMMEPAVSYLVETWGLKRWFAAGLVGLLLVALSHLAASSLQDGSSLRLYGRSFMEWLDIVVVSMLLPMGAFCLALFAGWRIPAVVFTGNMDVLDRAVFWLSRCLLRYIAPPALLLLLVVGVYFRMQT</sequence>
<protein>
    <submittedName>
        <fullName evidence="7">Sodium-dependent transporter</fullName>
    </submittedName>
</protein>
<dbReference type="SUPFAM" id="SSF161070">
    <property type="entry name" value="SNF-like"/>
    <property type="match status" value="1"/>
</dbReference>
<feature type="transmembrane region" description="Helical" evidence="6">
    <location>
        <begin position="348"/>
        <end position="366"/>
    </location>
</feature>
<evidence type="ECO:0000256" key="4">
    <source>
        <dbReference type="ARBA" id="ARBA00022989"/>
    </source>
</evidence>
<keyword evidence="5 6" id="KW-0472">Membrane</keyword>
<feature type="transmembrane region" description="Helical" evidence="6">
    <location>
        <begin position="386"/>
        <end position="408"/>
    </location>
</feature>
<keyword evidence="2" id="KW-0813">Transport</keyword>
<feature type="transmembrane region" description="Helical" evidence="6">
    <location>
        <begin position="45"/>
        <end position="65"/>
    </location>
</feature>
<feature type="transmembrane region" description="Helical" evidence="6">
    <location>
        <begin position="231"/>
        <end position="249"/>
    </location>
</feature>
<dbReference type="PANTHER" id="PTHR42948:SF1">
    <property type="entry name" value="TRANSPORTER"/>
    <property type="match status" value="1"/>
</dbReference>
<dbReference type="GO" id="GO:0016020">
    <property type="term" value="C:membrane"/>
    <property type="evidence" value="ECO:0007669"/>
    <property type="project" value="UniProtKB-SubCell"/>
</dbReference>
<organism evidence="7 8">
    <name type="scientific">Spongiibacter nanhainus</name>
    <dbReference type="NCBI Taxonomy" id="2794344"/>
    <lineage>
        <taxon>Bacteria</taxon>
        <taxon>Pseudomonadati</taxon>
        <taxon>Pseudomonadota</taxon>
        <taxon>Gammaproteobacteria</taxon>
        <taxon>Cellvibrionales</taxon>
        <taxon>Spongiibacteraceae</taxon>
        <taxon>Spongiibacter</taxon>
    </lineage>
</organism>
<keyword evidence="8" id="KW-1185">Reference proteome</keyword>
<evidence type="ECO:0000313" key="8">
    <source>
        <dbReference type="Proteomes" id="UP000596063"/>
    </source>
</evidence>
<dbReference type="PANTHER" id="PTHR42948">
    <property type="entry name" value="TRANSPORTER"/>
    <property type="match status" value="1"/>
</dbReference>
<evidence type="ECO:0000256" key="5">
    <source>
        <dbReference type="ARBA" id="ARBA00023136"/>
    </source>
</evidence>
<gene>
    <name evidence="7" type="ORF">I6N98_15490</name>
</gene>
<name>A0A7T4QZW7_9GAMM</name>
<dbReference type="KEGG" id="snan:I6N98_15490"/>
<dbReference type="RefSeq" id="WP_198569226.1">
    <property type="nucleotide sequence ID" value="NZ_CP066167.1"/>
</dbReference>
<feature type="transmembrane region" description="Helical" evidence="6">
    <location>
        <begin position="261"/>
        <end position="281"/>
    </location>
</feature>
<feature type="transmembrane region" description="Helical" evidence="6">
    <location>
        <begin position="105"/>
        <end position="127"/>
    </location>
</feature>
<proteinExistence type="predicted"/>
<comment type="subcellular location">
    <subcellularLocation>
        <location evidence="1">Membrane</location>
        <topology evidence="1">Multi-pass membrane protein</topology>
    </subcellularLocation>
</comment>
<keyword evidence="3 6" id="KW-0812">Transmembrane</keyword>
<evidence type="ECO:0000256" key="2">
    <source>
        <dbReference type="ARBA" id="ARBA00022448"/>
    </source>
</evidence>
<feature type="transmembrane region" description="Helical" evidence="6">
    <location>
        <begin position="315"/>
        <end position="336"/>
    </location>
</feature>
<dbReference type="InterPro" id="IPR037272">
    <property type="entry name" value="SNS_sf"/>
</dbReference>
<feature type="transmembrane region" description="Helical" evidence="6">
    <location>
        <begin position="179"/>
        <end position="198"/>
    </location>
</feature>
<evidence type="ECO:0000256" key="1">
    <source>
        <dbReference type="ARBA" id="ARBA00004141"/>
    </source>
</evidence>
<dbReference type="PROSITE" id="PS50267">
    <property type="entry name" value="NA_NEUROTRAN_SYMP_3"/>
    <property type="match status" value="1"/>
</dbReference>
<dbReference type="NCBIfam" id="NF037979">
    <property type="entry name" value="Na_transp"/>
    <property type="match status" value="1"/>
</dbReference>
<reference evidence="7 8" key="1">
    <citation type="submission" date="2020-12" db="EMBL/GenBank/DDBJ databases">
        <authorList>
            <person name="Shan Y."/>
        </authorList>
    </citation>
    <scope>NUCLEOTIDE SEQUENCE [LARGE SCALE GENOMIC DNA]</scope>
    <source>
        <strain evidence="8">csc3.9</strain>
    </source>
</reference>
<evidence type="ECO:0000313" key="7">
    <source>
        <dbReference type="EMBL" id="QQD17727.1"/>
    </source>
</evidence>
<dbReference type="AlphaFoldDB" id="A0A7T4QZW7"/>
<feature type="transmembrane region" description="Helical" evidence="6">
    <location>
        <begin position="287"/>
        <end position="308"/>
    </location>
</feature>
<accession>A0A7T4QZW7</accession>
<evidence type="ECO:0000256" key="3">
    <source>
        <dbReference type="ARBA" id="ARBA00022692"/>
    </source>
</evidence>
<keyword evidence="4 6" id="KW-1133">Transmembrane helix</keyword>
<dbReference type="Pfam" id="PF00209">
    <property type="entry name" value="SNF"/>
    <property type="match status" value="2"/>
</dbReference>